<keyword evidence="2" id="KW-1185">Reference proteome</keyword>
<comment type="caution">
    <text evidence="1">The sequence shown here is derived from an EMBL/GenBank/DDBJ whole genome shotgun (WGS) entry which is preliminary data.</text>
</comment>
<proteinExistence type="predicted"/>
<reference evidence="1 2" key="1">
    <citation type="submission" date="2021-03" db="EMBL/GenBank/DDBJ databases">
        <title>Genomic Encyclopedia of Type Strains, Phase IV (KMG-IV): sequencing the most valuable type-strain genomes for metagenomic binning, comparative biology and taxonomic classification.</title>
        <authorList>
            <person name="Goeker M."/>
        </authorList>
    </citation>
    <scope>NUCLEOTIDE SEQUENCE [LARGE SCALE GENOMIC DNA]</scope>
    <source>
        <strain evidence="1 2">DSM 24738</strain>
    </source>
</reference>
<accession>A0ABS4GR47</accession>
<organism evidence="1 2">
    <name type="scientific">Ammoniphilus resinae</name>
    <dbReference type="NCBI Taxonomy" id="861532"/>
    <lineage>
        <taxon>Bacteria</taxon>
        <taxon>Bacillati</taxon>
        <taxon>Bacillota</taxon>
        <taxon>Bacilli</taxon>
        <taxon>Bacillales</taxon>
        <taxon>Paenibacillaceae</taxon>
        <taxon>Aneurinibacillus group</taxon>
        <taxon>Ammoniphilus</taxon>
    </lineage>
</organism>
<evidence type="ECO:0000313" key="1">
    <source>
        <dbReference type="EMBL" id="MBP1932734.1"/>
    </source>
</evidence>
<evidence type="ECO:0000313" key="2">
    <source>
        <dbReference type="Proteomes" id="UP001519343"/>
    </source>
</evidence>
<protein>
    <submittedName>
        <fullName evidence="1">Uncharacterized protein</fullName>
    </submittedName>
</protein>
<name>A0ABS4GR47_9BACL</name>
<dbReference type="Proteomes" id="UP001519343">
    <property type="component" value="Unassembled WGS sequence"/>
</dbReference>
<gene>
    <name evidence="1" type="ORF">J2Z37_002742</name>
</gene>
<sequence>MLRWIFSRPFEPDLVSASVGKWKFVNSVYKTTFPYGEVVFLFDALAEIFPLIMPAFFRRQDQ</sequence>
<dbReference type="EMBL" id="JAGGKT010000007">
    <property type="protein sequence ID" value="MBP1932734.1"/>
    <property type="molecule type" value="Genomic_DNA"/>
</dbReference>